<dbReference type="AlphaFoldDB" id="A0A6N2CKH0"/>
<name>A0A6N2CKH0_SOLCI</name>
<evidence type="ECO:0000313" key="2">
    <source>
        <dbReference type="EMBL" id="TMX05210.1"/>
    </source>
</evidence>
<feature type="region of interest" description="Disordered" evidence="1">
    <location>
        <begin position="81"/>
        <end position="112"/>
    </location>
</feature>
<accession>A0A6N2CKH0</accession>
<sequence>MVNVTRTKAHDPSHEPIMTTIDRQARDDSRMGRMFGMSQLKLLIGSRLVIEEEMDTSAELYRFIDSAMHMCRMVSGFAKSIDYDDETTDEEDGSTEDDFEATSTGDDALDAT</sequence>
<protein>
    <submittedName>
        <fullName evidence="2">Uncharacterized protein</fullName>
    </submittedName>
</protein>
<evidence type="ECO:0000256" key="1">
    <source>
        <dbReference type="SAM" id="MobiDB-lite"/>
    </source>
</evidence>
<proteinExistence type="predicted"/>
<dbReference type="EMBL" id="RXGB01000110">
    <property type="protein sequence ID" value="TMX05210.1"/>
    <property type="molecule type" value="Genomic_DNA"/>
</dbReference>
<gene>
    <name evidence="2" type="ORF">EJD97_001069</name>
</gene>
<reference evidence="2" key="1">
    <citation type="submission" date="2019-05" db="EMBL/GenBank/DDBJ databases">
        <title>The de novo reference genome and transcriptome assemblies of the wild tomato species Solanum chilense.</title>
        <authorList>
            <person name="Stam R."/>
            <person name="Nosenko T."/>
            <person name="Hoerger A.C."/>
            <person name="Stephan W."/>
            <person name="Seidel M.A."/>
            <person name="Kuhn J.M.M."/>
            <person name="Haberer G."/>
            <person name="Tellier A."/>
        </authorList>
    </citation>
    <scope>NUCLEOTIDE SEQUENCE</scope>
    <source>
        <tissue evidence="2">Mature leaves</tissue>
    </source>
</reference>
<organism evidence="2">
    <name type="scientific">Solanum chilense</name>
    <name type="common">Tomato</name>
    <name type="synonym">Lycopersicon chilense</name>
    <dbReference type="NCBI Taxonomy" id="4083"/>
    <lineage>
        <taxon>Eukaryota</taxon>
        <taxon>Viridiplantae</taxon>
        <taxon>Streptophyta</taxon>
        <taxon>Embryophyta</taxon>
        <taxon>Tracheophyta</taxon>
        <taxon>Spermatophyta</taxon>
        <taxon>Magnoliopsida</taxon>
        <taxon>eudicotyledons</taxon>
        <taxon>Gunneridae</taxon>
        <taxon>Pentapetalae</taxon>
        <taxon>asterids</taxon>
        <taxon>lamiids</taxon>
        <taxon>Solanales</taxon>
        <taxon>Solanaceae</taxon>
        <taxon>Solanoideae</taxon>
        <taxon>Solaneae</taxon>
        <taxon>Solanum</taxon>
        <taxon>Solanum subgen. Lycopersicon</taxon>
    </lineage>
</organism>
<feature type="compositionally biased region" description="Acidic residues" evidence="1">
    <location>
        <begin position="83"/>
        <end position="100"/>
    </location>
</feature>
<comment type="caution">
    <text evidence="2">The sequence shown here is derived from an EMBL/GenBank/DDBJ whole genome shotgun (WGS) entry which is preliminary data.</text>
</comment>